<protein>
    <submittedName>
        <fullName evidence="2">Uncharacterized protein</fullName>
    </submittedName>
</protein>
<gene>
    <name evidence="2" type="ORF">PR048_019055</name>
</gene>
<name>A0ABQ9H2E4_9NEOP</name>
<feature type="region of interest" description="Disordered" evidence="1">
    <location>
        <begin position="456"/>
        <end position="502"/>
    </location>
</feature>
<sequence>MVATPVIFIAVEGSLHSGIFVANLFKTKVGRRLRQYPAAGFEVAKTKVTKHVYRKRVGYAMSMSAEASRGGAATLSAARAVAAISVLLTPAVTLHPTPHPLRREHTSGRSGPSWVRVGSASQQAGAQVKRRQGRDALPIALDRKGEEYGNNYSKRRRLHSTAIHCSRTNETTIKKTEVFRFSSVSIVDSHGRGQVQKLLGGTSRLTQFITPSTNVITSTLERLAPITLLNSASRNDSDFLVPVPSPDKGGPSVNVTSKTYPVWEWVRASTWRLKTGSSRLTYGNPDRVPGPPGWRLCAEIQAVDKIKEGDKTQNKLRRCIGQHWAEFAVLQVSATLLPLSHFTVLKTKSTGRGFQNYMTIKVIVNKLVNAACSLRNWPRDTHSQKYFVGACVDREICETGDVIPGQWRKGICELQNLEPYGDRKSAEIATRMKNNERVVPHEYVCGPGVALRFGAKPGSSLAGRQEERTVTRDSKEEPPICSGGKRCRGGGGGPSSPPHHMPAYIPANLNSEKESLPKIPHEQDILLLSICTRQQVKQSAALPSQLIGYSSGAEHKRDCKKRLRTMCSVKRGHKIP</sequence>
<evidence type="ECO:0000256" key="1">
    <source>
        <dbReference type="SAM" id="MobiDB-lite"/>
    </source>
</evidence>
<dbReference type="Proteomes" id="UP001159363">
    <property type="component" value="Chromosome 6"/>
</dbReference>
<feature type="compositionally biased region" description="Basic and acidic residues" evidence="1">
    <location>
        <begin position="464"/>
        <end position="478"/>
    </location>
</feature>
<proteinExistence type="predicted"/>
<evidence type="ECO:0000313" key="3">
    <source>
        <dbReference type="Proteomes" id="UP001159363"/>
    </source>
</evidence>
<keyword evidence="3" id="KW-1185">Reference proteome</keyword>
<accession>A0ABQ9H2E4</accession>
<dbReference type="EMBL" id="JARBHB010000007">
    <property type="protein sequence ID" value="KAJ8878477.1"/>
    <property type="molecule type" value="Genomic_DNA"/>
</dbReference>
<reference evidence="2 3" key="1">
    <citation type="submission" date="2023-02" db="EMBL/GenBank/DDBJ databases">
        <title>LHISI_Scaffold_Assembly.</title>
        <authorList>
            <person name="Stuart O.P."/>
            <person name="Cleave R."/>
            <person name="Magrath M.J.L."/>
            <person name="Mikheyev A.S."/>
        </authorList>
    </citation>
    <scope>NUCLEOTIDE SEQUENCE [LARGE SCALE GENOMIC DNA]</scope>
    <source>
        <strain evidence="2">Daus_M_001</strain>
        <tissue evidence="2">Leg muscle</tissue>
    </source>
</reference>
<feature type="region of interest" description="Disordered" evidence="1">
    <location>
        <begin position="95"/>
        <end position="116"/>
    </location>
</feature>
<evidence type="ECO:0000313" key="2">
    <source>
        <dbReference type="EMBL" id="KAJ8878477.1"/>
    </source>
</evidence>
<comment type="caution">
    <text evidence="2">The sequence shown here is derived from an EMBL/GenBank/DDBJ whole genome shotgun (WGS) entry which is preliminary data.</text>
</comment>
<organism evidence="2 3">
    <name type="scientific">Dryococelus australis</name>
    <dbReference type="NCBI Taxonomy" id="614101"/>
    <lineage>
        <taxon>Eukaryota</taxon>
        <taxon>Metazoa</taxon>
        <taxon>Ecdysozoa</taxon>
        <taxon>Arthropoda</taxon>
        <taxon>Hexapoda</taxon>
        <taxon>Insecta</taxon>
        <taxon>Pterygota</taxon>
        <taxon>Neoptera</taxon>
        <taxon>Polyneoptera</taxon>
        <taxon>Phasmatodea</taxon>
        <taxon>Verophasmatodea</taxon>
        <taxon>Anareolatae</taxon>
        <taxon>Phasmatidae</taxon>
        <taxon>Eurycanthinae</taxon>
        <taxon>Dryococelus</taxon>
    </lineage>
</organism>